<reference evidence="1 2" key="1">
    <citation type="submission" date="2015-07" db="EMBL/GenBank/DDBJ databases">
        <authorList>
            <consortium name="Pathogen Informatics"/>
        </authorList>
    </citation>
    <scope>NUCLEOTIDE SEQUENCE [LARGE SCALE GENOMIC DNA]</scope>
    <source>
        <strain evidence="1 2">A51</strain>
    </source>
</reference>
<dbReference type="AlphaFoldDB" id="A0A655RNG1"/>
<dbReference type="EMBL" id="CWOW01000020">
    <property type="protein sequence ID" value="CSB04766.1"/>
    <property type="molecule type" value="Genomic_DNA"/>
</dbReference>
<organism evidence="1 2">
    <name type="scientific">Vibrio cholerae</name>
    <dbReference type="NCBI Taxonomy" id="666"/>
    <lineage>
        <taxon>Bacteria</taxon>
        <taxon>Pseudomonadati</taxon>
        <taxon>Pseudomonadota</taxon>
        <taxon>Gammaproteobacteria</taxon>
        <taxon>Vibrionales</taxon>
        <taxon>Vibrionaceae</taxon>
        <taxon>Vibrio</taxon>
    </lineage>
</organism>
<gene>
    <name evidence="1" type="ORF">ERS013165_03192</name>
</gene>
<protein>
    <submittedName>
        <fullName evidence="1">Uncharacterized protein</fullName>
    </submittedName>
</protein>
<accession>A0A655RNG1</accession>
<evidence type="ECO:0000313" key="1">
    <source>
        <dbReference type="EMBL" id="CSB04766.1"/>
    </source>
</evidence>
<proteinExistence type="predicted"/>
<name>A0A655RNG1_VIBCL</name>
<evidence type="ECO:0000313" key="2">
    <source>
        <dbReference type="Proteomes" id="UP000044806"/>
    </source>
</evidence>
<dbReference type="Proteomes" id="UP000044806">
    <property type="component" value="Unassembled WGS sequence"/>
</dbReference>
<sequence length="79" mass="8987">MGEIESAERRVVSKTVHAIARGVHQHGGRSVNHITGSDLFIARLQKIFLRRRCANWRNAAVNRENCPHRYVDIDIGRAV</sequence>